<feature type="domain" description="SF4 helicase" evidence="2">
    <location>
        <begin position="126"/>
        <end position="328"/>
    </location>
</feature>
<dbReference type="InterPro" id="IPR007694">
    <property type="entry name" value="DNA_helicase_DnaB-like_C"/>
</dbReference>
<dbReference type="Proteomes" id="UP000275401">
    <property type="component" value="Unassembled WGS sequence"/>
</dbReference>
<dbReference type="GO" id="GO:0003678">
    <property type="term" value="F:DNA helicase activity"/>
    <property type="evidence" value="ECO:0007669"/>
    <property type="project" value="InterPro"/>
</dbReference>
<dbReference type="SUPFAM" id="SSF52540">
    <property type="entry name" value="P-loop containing nucleoside triphosphate hydrolases"/>
    <property type="match status" value="1"/>
</dbReference>
<name>A0A3M8WJS4_9ACTN</name>
<evidence type="ECO:0000259" key="2">
    <source>
        <dbReference type="PROSITE" id="PS51199"/>
    </source>
</evidence>
<evidence type="ECO:0000313" key="3">
    <source>
        <dbReference type="EMBL" id="RNG30448.1"/>
    </source>
</evidence>
<keyword evidence="4" id="KW-1185">Reference proteome</keyword>
<dbReference type="PANTHER" id="PTHR30153">
    <property type="entry name" value="REPLICATIVE DNA HELICASE DNAB"/>
    <property type="match status" value="1"/>
</dbReference>
<sequence length="780" mass="84451">MSARSTVRRKVAEVSVEEARDTWFELVKEAGEGGSRTLIVNRKDGQTALLGPIGELAAPCPATTVTAARPEIMTLMEAATTSGPQVLTRSGKPAAVLIAADRDGRPRPAGARPPTTRMVSLGDVLAEPPSPFLSFGLKQLDEMAAGLLAPRLTVIAGAPDAGGGLLAATLARRAALQDGQKVLYGVSGLTSKDVAERMVAAEAGVNYPQLRSGSLPREQQAREREARERLSSSLLWFDDGAGDPLTVDMIAETARYADGLALIVVDRFQHRAQAGVPLSGRALAAAAERLAQLAADLTVPVVTVLDTDDTQTAVSLHPHLTLTLTRSGTQAHVVVKEADAGEVATVPLLADLPRLRFTDQPEDAHTAAPEQARATPPAGERGRSTSRASGQPVPPAAETETATVQATEAAAAPRPPVPALPGESGESQVQRLARRASEQVKDEDHEVLDLLTAKIEDHLREAQGDLDTAAARMVGKAIEDVMDLFQRSRVYARREHSAKPPSYDFLKKKTKRGTDQVWEGRQTWVNTGLLEDIKAGSPASVDATVLDVPGAYLNSLNVWLPQGQLRHKQHNPDDLRDGFPGPRHASGIFLAEPPAWEHPHLPNPLGGRREPGPLLLDTATVKLLVACHEKHGLCGPPRIFESWTSSGSETFLLKLRRVLDAVRLAAIEEDVVFVQKYVKTMYSRFASTMGESITNLKIKRPEWMHSVRSQAFANLWLRAYKLYDEAGLTIVKALGTDEIHITGDTDWRTVYEEGQRLSQMKTKPGYTITSRNVHRHFPKD</sequence>
<dbReference type="AlphaFoldDB" id="A0A3M8WJS4"/>
<protein>
    <recommendedName>
        <fullName evidence="2">SF4 helicase domain-containing protein</fullName>
    </recommendedName>
</protein>
<feature type="compositionally biased region" description="Low complexity" evidence="1">
    <location>
        <begin position="396"/>
        <end position="412"/>
    </location>
</feature>
<feature type="region of interest" description="Disordered" evidence="1">
    <location>
        <begin position="362"/>
        <end position="443"/>
    </location>
</feature>
<dbReference type="Gene3D" id="3.40.50.300">
    <property type="entry name" value="P-loop containing nucleotide triphosphate hydrolases"/>
    <property type="match status" value="1"/>
</dbReference>
<evidence type="ECO:0000313" key="4">
    <source>
        <dbReference type="Proteomes" id="UP000275401"/>
    </source>
</evidence>
<accession>A0A3M8WJS4</accession>
<dbReference type="PROSITE" id="PS51199">
    <property type="entry name" value="SF4_HELICASE"/>
    <property type="match status" value="1"/>
</dbReference>
<dbReference type="Gene3D" id="3.40.1620.10">
    <property type="entry name" value="YefM-like domain"/>
    <property type="match status" value="1"/>
</dbReference>
<organism evidence="3 4">
    <name type="scientific">Streptomyces botrytidirepellens</name>
    <dbReference type="NCBI Taxonomy" id="2486417"/>
    <lineage>
        <taxon>Bacteria</taxon>
        <taxon>Bacillati</taxon>
        <taxon>Actinomycetota</taxon>
        <taxon>Actinomycetes</taxon>
        <taxon>Kitasatosporales</taxon>
        <taxon>Streptomycetaceae</taxon>
        <taxon>Streptomyces</taxon>
    </lineage>
</organism>
<comment type="caution">
    <text evidence="3">The sequence shown here is derived from an EMBL/GenBank/DDBJ whole genome shotgun (WGS) entry which is preliminary data.</text>
</comment>
<reference evidence="3 4" key="1">
    <citation type="submission" date="2018-11" db="EMBL/GenBank/DDBJ databases">
        <title>The Potential of Streptomyces as Biocontrol Agents against the Tomato grey mould, Botrytis cinerea (Gray mold) Frontiers in Microbiology.</title>
        <authorList>
            <person name="Li D."/>
        </authorList>
    </citation>
    <scope>NUCLEOTIDE SEQUENCE [LARGE SCALE GENOMIC DNA]</scope>
    <source>
        <strain evidence="3 4">NEAU-LD23</strain>
    </source>
</reference>
<evidence type="ECO:0000256" key="1">
    <source>
        <dbReference type="SAM" id="MobiDB-lite"/>
    </source>
</evidence>
<dbReference type="Pfam" id="PF03796">
    <property type="entry name" value="DnaB_C"/>
    <property type="match status" value="1"/>
</dbReference>
<proteinExistence type="predicted"/>
<dbReference type="GO" id="GO:0005829">
    <property type="term" value="C:cytosol"/>
    <property type="evidence" value="ECO:0007669"/>
    <property type="project" value="TreeGrafter"/>
</dbReference>
<gene>
    <name evidence="3" type="ORF">EEJ42_10480</name>
</gene>
<dbReference type="EMBL" id="RIBZ01000138">
    <property type="protein sequence ID" value="RNG30448.1"/>
    <property type="molecule type" value="Genomic_DNA"/>
</dbReference>
<dbReference type="GO" id="GO:0005524">
    <property type="term" value="F:ATP binding"/>
    <property type="evidence" value="ECO:0007669"/>
    <property type="project" value="InterPro"/>
</dbReference>
<dbReference type="GO" id="GO:0006260">
    <property type="term" value="P:DNA replication"/>
    <property type="evidence" value="ECO:0007669"/>
    <property type="project" value="InterPro"/>
</dbReference>
<dbReference type="InterPro" id="IPR027417">
    <property type="entry name" value="P-loop_NTPase"/>
</dbReference>
<dbReference type="PANTHER" id="PTHR30153:SF2">
    <property type="entry name" value="REPLICATIVE DNA HELICASE"/>
    <property type="match status" value="1"/>
</dbReference>